<comment type="caution">
    <text evidence="5">The sequence shown here is derived from an EMBL/GenBank/DDBJ whole genome shotgun (WGS) entry which is preliminary data.</text>
</comment>
<name>A0ABW0YSZ0_9ACTN</name>
<keyword evidence="1 3" id="KW-0732">Signal</keyword>
<evidence type="ECO:0000256" key="1">
    <source>
        <dbReference type="ARBA" id="ARBA00022729"/>
    </source>
</evidence>
<feature type="signal peptide" evidence="3">
    <location>
        <begin position="1"/>
        <end position="31"/>
    </location>
</feature>
<dbReference type="SUPFAM" id="SSF50494">
    <property type="entry name" value="Trypsin-like serine proteases"/>
    <property type="match status" value="1"/>
</dbReference>
<dbReference type="RefSeq" id="WP_390313551.1">
    <property type="nucleotide sequence ID" value="NZ_JBHSPB010000001.1"/>
</dbReference>
<evidence type="ECO:0000256" key="2">
    <source>
        <dbReference type="ARBA" id="ARBA00023157"/>
    </source>
</evidence>
<proteinExistence type="predicted"/>
<dbReference type="InterPro" id="IPR028994">
    <property type="entry name" value="Integrin_alpha_N"/>
</dbReference>
<dbReference type="SMART" id="SM00020">
    <property type="entry name" value="Tryp_SPc"/>
    <property type="match status" value="1"/>
</dbReference>
<feature type="domain" description="Peptidase S1" evidence="4">
    <location>
        <begin position="24"/>
        <end position="260"/>
    </location>
</feature>
<reference evidence="6" key="1">
    <citation type="journal article" date="2019" name="Int. J. Syst. Evol. Microbiol.">
        <title>The Global Catalogue of Microorganisms (GCM) 10K type strain sequencing project: providing services to taxonomists for standard genome sequencing and annotation.</title>
        <authorList>
            <consortium name="The Broad Institute Genomics Platform"/>
            <consortium name="The Broad Institute Genome Sequencing Center for Infectious Disease"/>
            <person name="Wu L."/>
            <person name="Ma J."/>
        </authorList>
    </citation>
    <scope>NUCLEOTIDE SEQUENCE [LARGE SCALE GENOMIC DNA]</scope>
    <source>
        <strain evidence="6">CGMCC 4.7304</strain>
    </source>
</reference>
<dbReference type="PROSITE" id="PS50240">
    <property type="entry name" value="TRYPSIN_DOM"/>
    <property type="match status" value="1"/>
</dbReference>
<feature type="chain" id="PRO_5045614262" evidence="3">
    <location>
        <begin position="32"/>
        <end position="535"/>
    </location>
</feature>
<organism evidence="5 6">
    <name type="scientific">Streptomyces gamaensis</name>
    <dbReference type="NCBI Taxonomy" id="1763542"/>
    <lineage>
        <taxon>Bacteria</taxon>
        <taxon>Bacillati</taxon>
        <taxon>Actinomycetota</taxon>
        <taxon>Actinomycetes</taxon>
        <taxon>Kitasatosporales</taxon>
        <taxon>Streptomycetaceae</taxon>
        <taxon>Streptomyces</taxon>
    </lineage>
</organism>
<sequence length="535" mass="56293">MPAKNPRIACAIGFLAAAVTGSLLTAGPANALQGPTAKDGSYPFVAQLKLVDEKAVGRPERGCSAALVAQQWLITAASCFADDLSQGFKVAPGAPKFKTTATIGSADLVHNRGTVVDVVELVPREDRDLVLAKLANPVSGIAPIAVTTNTVLDGEKVWAAGFGRTADEWVPDKLHYAEFSVSGVNPTGSMRLNGTTPNATMCQGDSGAPAFRSTGGKFELVGVTSRSRQGGCLGNEKESRRDVIDSRADDIADWVTKQTVPDTPLGDYRVDINGDGKADYVIVHDDSSVEAWGNNGGDGRGDWIGYGCIADGVPNTPGTNVRFADINGDGKADYLVIGDNGSVRAWVNKGVENNRHLGWINYGTIAGGTGGPARKVRFADINGDRKADYLVVEDNGAVHAWVQNGDGHDNWVDYGVIATGGLGNDVRFADIDGDGNADYLVVGNNGSVRAWRNNGAGDAKGGWTDYGQIAGGTGSSGSQVRFADIDGDGKADYVVINADHSINAWINKVRYQHDDWMGYGRIATGTNNPNHTVRI</sequence>
<evidence type="ECO:0000313" key="5">
    <source>
        <dbReference type="EMBL" id="MFC5718583.1"/>
    </source>
</evidence>
<keyword evidence="2" id="KW-1015">Disulfide bond</keyword>
<dbReference type="SUPFAM" id="SSF69318">
    <property type="entry name" value="Integrin alpha N-terminal domain"/>
    <property type="match status" value="1"/>
</dbReference>
<dbReference type="Pfam" id="PF13517">
    <property type="entry name" value="FG-GAP_3"/>
    <property type="match status" value="2"/>
</dbReference>
<dbReference type="EMBL" id="JBHSPB010000001">
    <property type="protein sequence ID" value="MFC5718583.1"/>
    <property type="molecule type" value="Genomic_DNA"/>
</dbReference>
<dbReference type="InterPro" id="IPR043504">
    <property type="entry name" value="Peptidase_S1_PA_chymotrypsin"/>
</dbReference>
<dbReference type="PANTHER" id="PTHR24250">
    <property type="entry name" value="CHYMOTRYPSIN-RELATED"/>
    <property type="match status" value="1"/>
</dbReference>
<dbReference type="PRINTS" id="PR00722">
    <property type="entry name" value="CHYMOTRYPSIN"/>
</dbReference>
<dbReference type="Gene3D" id="2.130.10.130">
    <property type="entry name" value="Integrin alpha, N-terminal"/>
    <property type="match status" value="1"/>
</dbReference>
<dbReference type="Pfam" id="PF00089">
    <property type="entry name" value="Trypsin"/>
    <property type="match status" value="1"/>
</dbReference>
<gene>
    <name evidence="5" type="ORF">ACFP1Z_00100</name>
</gene>
<keyword evidence="6" id="KW-1185">Reference proteome</keyword>
<dbReference type="InterPro" id="IPR001254">
    <property type="entry name" value="Trypsin_dom"/>
</dbReference>
<dbReference type="InterPro" id="IPR009003">
    <property type="entry name" value="Peptidase_S1_PA"/>
</dbReference>
<evidence type="ECO:0000259" key="4">
    <source>
        <dbReference type="PROSITE" id="PS50240"/>
    </source>
</evidence>
<dbReference type="Gene3D" id="2.40.10.10">
    <property type="entry name" value="Trypsin-like serine proteases"/>
    <property type="match status" value="1"/>
</dbReference>
<evidence type="ECO:0000256" key="3">
    <source>
        <dbReference type="SAM" id="SignalP"/>
    </source>
</evidence>
<dbReference type="Proteomes" id="UP001596083">
    <property type="component" value="Unassembled WGS sequence"/>
</dbReference>
<dbReference type="InterPro" id="IPR001314">
    <property type="entry name" value="Peptidase_S1A"/>
</dbReference>
<evidence type="ECO:0000313" key="6">
    <source>
        <dbReference type="Proteomes" id="UP001596083"/>
    </source>
</evidence>
<accession>A0ABW0YSZ0</accession>
<protein>
    <submittedName>
        <fullName evidence="5">FG-GAP-like repeat-containing protein</fullName>
    </submittedName>
</protein>
<dbReference type="InterPro" id="IPR013517">
    <property type="entry name" value="FG-GAP"/>
</dbReference>